<dbReference type="InterPro" id="IPR050309">
    <property type="entry name" value="Type-B_Carboxylest/Lipase"/>
</dbReference>
<evidence type="ECO:0000259" key="1">
    <source>
        <dbReference type="Pfam" id="PF00135"/>
    </source>
</evidence>
<dbReference type="InterPro" id="IPR029058">
    <property type="entry name" value="AB_hydrolase_fold"/>
</dbReference>
<dbReference type="Pfam" id="PF00135">
    <property type="entry name" value="COesterase"/>
    <property type="match status" value="1"/>
</dbReference>
<dbReference type="EMBL" id="ML978077">
    <property type="protein sequence ID" value="KAF2009823.1"/>
    <property type="molecule type" value="Genomic_DNA"/>
</dbReference>
<sequence length="566" mass="63076">MSSSALLHHPTLSVKLLGKQFRDSTTTQYRNLKYATVPGRWQDSVPLRNLKSHADLKTGVYNATAFGPSCPHKRGAQAWDVSLIGDVNLETEPGQGVDENMDEFECLHVNVTVPKGLNGKDPIPVFAWVHGGGLSMGSNSWPQYDLRRFVERSVEIGKPIIGVSINYRTNVFGFLASKDITSTGNYGYKDQVLAFLWIREHIAGFCGDPNNVTAAGESAGGISLSTLLCAELDPDKSLFDRVVIMSGEVSLRKPRGWRWHEEMYKDQSKYLNRDKSKTLGHSRLLMELGAEELAQRLPLAQHFCGLVDGVWLNTDGNIGVLGDGSNEVHKRHWCKDFVVGDTADDGTVLKGRILDNPAALTRLQALCAQHLSKSEMAALFSAYNIPTQSSSSWSPPKDSRELPQALRNLASELRFYLPALTVHSGWKAHHPHGRVGRYHFHLQNPINGTFHGLSSHELDVAFLLQNFNHYFDAHCQNAAKQMADHFIGFTNGEKWSADGGVVVFSDFSKAKKVQVFEEDDYDDIFRSGRGRVLRAIGAVKLWQIAEGWQEVRADIEDEHSRKVSRL</sequence>
<evidence type="ECO:0000313" key="2">
    <source>
        <dbReference type="EMBL" id="KAF2009823.1"/>
    </source>
</evidence>
<protein>
    <submittedName>
        <fullName evidence="2">Para-nitrobenzyl esterase</fullName>
    </submittedName>
</protein>
<proteinExistence type="predicted"/>
<accession>A0A6A5XA58</accession>
<dbReference type="SUPFAM" id="SSF53474">
    <property type="entry name" value="alpha/beta-Hydrolases"/>
    <property type="match status" value="1"/>
</dbReference>
<name>A0A6A5XA58_9PLEO</name>
<dbReference type="PANTHER" id="PTHR11559">
    <property type="entry name" value="CARBOXYLESTERASE"/>
    <property type="match status" value="1"/>
</dbReference>
<evidence type="ECO:0000313" key="3">
    <source>
        <dbReference type="Proteomes" id="UP000799778"/>
    </source>
</evidence>
<dbReference type="AlphaFoldDB" id="A0A6A5XA58"/>
<feature type="domain" description="Carboxylesterase type B" evidence="1">
    <location>
        <begin position="20"/>
        <end position="488"/>
    </location>
</feature>
<organism evidence="2 3">
    <name type="scientific">Aaosphaeria arxii CBS 175.79</name>
    <dbReference type="NCBI Taxonomy" id="1450172"/>
    <lineage>
        <taxon>Eukaryota</taxon>
        <taxon>Fungi</taxon>
        <taxon>Dikarya</taxon>
        <taxon>Ascomycota</taxon>
        <taxon>Pezizomycotina</taxon>
        <taxon>Dothideomycetes</taxon>
        <taxon>Pleosporomycetidae</taxon>
        <taxon>Pleosporales</taxon>
        <taxon>Pleosporales incertae sedis</taxon>
        <taxon>Aaosphaeria</taxon>
    </lineage>
</organism>
<dbReference type="GeneID" id="54282845"/>
<dbReference type="RefSeq" id="XP_033378162.1">
    <property type="nucleotide sequence ID" value="XM_033525448.1"/>
</dbReference>
<dbReference type="Proteomes" id="UP000799778">
    <property type="component" value="Unassembled WGS sequence"/>
</dbReference>
<dbReference type="InterPro" id="IPR002018">
    <property type="entry name" value="CarbesteraseB"/>
</dbReference>
<gene>
    <name evidence="2" type="ORF">BU24DRAFT_400297</name>
</gene>
<dbReference type="Gene3D" id="3.40.50.1820">
    <property type="entry name" value="alpha/beta hydrolase"/>
    <property type="match status" value="1"/>
</dbReference>
<dbReference type="OrthoDB" id="3200163at2759"/>
<reference evidence="2" key="1">
    <citation type="journal article" date="2020" name="Stud. Mycol.">
        <title>101 Dothideomycetes genomes: a test case for predicting lifestyles and emergence of pathogens.</title>
        <authorList>
            <person name="Haridas S."/>
            <person name="Albert R."/>
            <person name="Binder M."/>
            <person name="Bloem J."/>
            <person name="Labutti K."/>
            <person name="Salamov A."/>
            <person name="Andreopoulos B."/>
            <person name="Baker S."/>
            <person name="Barry K."/>
            <person name="Bills G."/>
            <person name="Bluhm B."/>
            <person name="Cannon C."/>
            <person name="Castanera R."/>
            <person name="Culley D."/>
            <person name="Daum C."/>
            <person name="Ezra D."/>
            <person name="Gonzalez J."/>
            <person name="Henrissat B."/>
            <person name="Kuo A."/>
            <person name="Liang C."/>
            <person name="Lipzen A."/>
            <person name="Lutzoni F."/>
            <person name="Magnuson J."/>
            <person name="Mondo S."/>
            <person name="Nolan M."/>
            <person name="Ohm R."/>
            <person name="Pangilinan J."/>
            <person name="Park H.-J."/>
            <person name="Ramirez L."/>
            <person name="Alfaro M."/>
            <person name="Sun H."/>
            <person name="Tritt A."/>
            <person name="Yoshinaga Y."/>
            <person name="Zwiers L.-H."/>
            <person name="Turgeon B."/>
            <person name="Goodwin S."/>
            <person name="Spatafora J."/>
            <person name="Crous P."/>
            <person name="Grigoriev I."/>
        </authorList>
    </citation>
    <scope>NUCLEOTIDE SEQUENCE</scope>
    <source>
        <strain evidence="2">CBS 175.79</strain>
    </source>
</reference>
<keyword evidence="3" id="KW-1185">Reference proteome</keyword>